<evidence type="ECO:0000256" key="7">
    <source>
        <dbReference type="ARBA" id="ARBA00022840"/>
    </source>
</evidence>
<dbReference type="EMBL" id="JAHBMH010000003">
    <property type="protein sequence ID" value="KAK1940218.1"/>
    <property type="molecule type" value="Genomic_DNA"/>
</dbReference>
<dbReference type="Gene3D" id="3.30.590.50">
    <property type="match status" value="2"/>
</dbReference>
<dbReference type="Gene3D" id="1.10.8.960">
    <property type="match status" value="1"/>
</dbReference>
<name>A0AAD9GL06_BABDI</name>
<comment type="catalytic activity">
    <reaction evidence="10">
        <text>L-cysteine + L-glutamate + ATP = gamma-L-glutamyl-L-cysteine + ADP + phosphate + H(+)</text>
        <dbReference type="Rhea" id="RHEA:13285"/>
        <dbReference type="ChEBI" id="CHEBI:15378"/>
        <dbReference type="ChEBI" id="CHEBI:29985"/>
        <dbReference type="ChEBI" id="CHEBI:30616"/>
        <dbReference type="ChEBI" id="CHEBI:35235"/>
        <dbReference type="ChEBI" id="CHEBI:43474"/>
        <dbReference type="ChEBI" id="CHEBI:58173"/>
        <dbReference type="ChEBI" id="CHEBI:456216"/>
        <dbReference type="EC" id="6.3.2.2"/>
    </reaction>
</comment>
<keyword evidence="6 10" id="KW-0547">Nucleotide-binding</keyword>
<organism evidence="11 12">
    <name type="scientific">Babesia divergens</name>
    <dbReference type="NCBI Taxonomy" id="32595"/>
    <lineage>
        <taxon>Eukaryota</taxon>
        <taxon>Sar</taxon>
        <taxon>Alveolata</taxon>
        <taxon>Apicomplexa</taxon>
        <taxon>Aconoidasida</taxon>
        <taxon>Piroplasmida</taxon>
        <taxon>Babesiidae</taxon>
        <taxon>Babesia</taxon>
    </lineage>
</organism>
<evidence type="ECO:0000256" key="4">
    <source>
        <dbReference type="ARBA" id="ARBA00022598"/>
    </source>
</evidence>
<comment type="pathway">
    <text evidence="1 10">Sulfur metabolism; glutathione biosynthesis; glutathione from L-cysteine and L-glutamate: step 1/2.</text>
</comment>
<evidence type="ECO:0000256" key="10">
    <source>
        <dbReference type="RuleBase" id="RU367135"/>
    </source>
</evidence>
<evidence type="ECO:0000256" key="9">
    <source>
        <dbReference type="ARBA" id="ARBA00032122"/>
    </source>
</evidence>
<dbReference type="GO" id="GO:0004357">
    <property type="term" value="F:glutamate-cysteine ligase activity"/>
    <property type="evidence" value="ECO:0007669"/>
    <property type="project" value="UniProtKB-UniRule"/>
</dbReference>
<evidence type="ECO:0000256" key="2">
    <source>
        <dbReference type="ARBA" id="ARBA00008100"/>
    </source>
</evidence>
<evidence type="ECO:0000256" key="6">
    <source>
        <dbReference type="ARBA" id="ARBA00022741"/>
    </source>
</evidence>
<accession>A0AAD9GL06</accession>
<dbReference type="InterPro" id="IPR004308">
    <property type="entry name" value="GCS"/>
</dbReference>
<protein>
    <recommendedName>
        <fullName evidence="3 10">Glutamate--cysteine ligase</fullName>
        <ecNumber evidence="3 10">6.3.2.2</ecNumber>
    </recommendedName>
    <alternativeName>
        <fullName evidence="9 10">Gamma-ECS</fullName>
    </alternativeName>
    <alternativeName>
        <fullName evidence="8 10">Gamma-glutamylcysteine synthetase</fullName>
    </alternativeName>
</protein>
<dbReference type="EC" id="6.3.2.2" evidence="3 10"/>
<keyword evidence="5 10" id="KW-0317">Glutathione biosynthesis</keyword>
<comment type="caution">
    <text evidence="11">The sequence shown here is derived from an EMBL/GenBank/DDBJ whole genome shotgun (WGS) entry which is preliminary data.</text>
</comment>
<evidence type="ECO:0000256" key="8">
    <source>
        <dbReference type="ARBA" id="ARBA00030585"/>
    </source>
</evidence>
<keyword evidence="4 10" id="KW-0436">Ligase</keyword>
<sequence>MGLLKVGSPLTYQETLERTEHLRLLATLQLLRGYLHNVNRRDEMRCFGTECEYLLAELCKETRQVKLMPCAPQLLQLIPDPSVPSSGSYTFMPEFASYMVEGTPREPWSLHADFGPQVQDWFLGATRQIRAGLMKMDMKHVFPFTLTSFPLLGVPDSVCEYSSYIAGPCSIMESEFCDDILVNPHPRFGTLARNIRARRGKKVHITAPPLIPQVNETSGSVCLAVPPSSAIPSKRASIDATWHPCHTKIPATKYDFRAEADRMLSSLFISSRDDVGNAELRSYIDRVVASSDVRMVDDAPVPESRDSNSIYMDAMVFGMGMCCLQATFSCLDEEEARYLYDQLAVLSPLFLALTAATAAYKGVLSQHTTRWRVLSQSVDDRRDEEHAVVPFSRFSTVSLFISKEPLLLNNYERLNDVRVPSRPDVYDACVFAGLDTVIARHFSAVLARDPLVAFEENLDEVDINTTDSHFETFQSTNWNTVRFKPPSNTGKSYKIPWRVEFRCCESQLSDIDSSRMIIVIVLMVKLMLKERWMLYIPMSLVHENMEASDSQDAVTKHKFHFATNTTGESLDAGKFTLYEIFFENQHLGLFRRCVEQLHRDMESGIISKESFKIYMESLELVENRMRGALATNAQEIRDFALKHPEYQGDGRLQHSIVYDLMAKLVHKN</sequence>
<proteinExistence type="inferred from homology"/>
<dbReference type="SUPFAM" id="SSF55931">
    <property type="entry name" value="Glutamine synthetase/guanido kinase"/>
    <property type="match status" value="1"/>
</dbReference>
<reference evidence="11" key="2">
    <citation type="submission" date="2021-05" db="EMBL/GenBank/DDBJ databases">
        <authorList>
            <person name="Pain A."/>
        </authorList>
    </citation>
    <scope>NUCLEOTIDE SEQUENCE</scope>
    <source>
        <strain evidence="11">1802A</strain>
    </source>
</reference>
<dbReference type="PANTHER" id="PTHR11164">
    <property type="entry name" value="GLUTAMATE CYSTEINE LIGASE"/>
    <property type="match status" value="1"/>
</dbReference>
<evidence type="ECO:0000313" key="12">
    <source>
        <dbReference type="Proteomes" id="UP001195914"/>
    </source>
</evidence>
<keyword evidence="7 10" id="KW-0067">ATP-binding</keyword>
<dbReference type="GO" id="GO:0006750">
    <property type="term" value="P:glutathione biosynthetic process"/>
    <property type="evidence" value="ECO:0007669"/>
    <property type="project" value="UniProtKB-UniRule"/>
</dbReference>
<dbReference type="InterPro" id="IPR014746">
    <property type="entry name" value="Gln_synth/guanido_kin_cat_dom"/>
</dbReference>
<evidence type="ECO:0000256" key="3">
    <source>
        <dbReference type="ARBA" id="ARBA00012220"/>
    </source>
</evidence>
<comment type="similarity">
    <text evidence="2 10">Belongs to the glutamate--cysteine ligase type 3 family.</text>
</comment>
<dbReference type="GO" id="GO:0005524">
    <property type="term" value="F:ATP binding"/>
    <property type="evidence" value="ECO:0007669"/>
    <property type="project" value="UniProtKB-UniRule"/>
</dbReference>
<evidence type="ECO:0000256" key="1">
    <source>
        <dbReference type="ARBA" id="ARBA00005006"/>
    </source>
</evidence>
<dbReference type="AlphaFoldDB" id="A0AAD9GL06"/>
<keyword evidence="12" id="KW-1185">Reference proteome</keyword>
<evidence type="ECO:0000256" key="5">
    <source>
        <dbReference type="ARBA" id="ARBA00022684"/>
    </source>
</evidence>
<gene>
    <name evidence="11" type="ORF">X943_000204</name>
</gene>
<dbReference type="Proteomes" id="UP001195914">
    <property type="component" value="Unassembled WGS sequence"/>
</dbReference>
<reference evidence="11" key="1">
    <citation type="journal article" date="2014" name="Nucleic Acids Res.">
        <title>The evolutionary dynamics of variant antigen genes in Babesia reveal a history of genomic innovation underlying host-parasite interaction.</title>
        <authorList>
            <person name="Jackson A.P."/>
            <person name="Otto T.D."/>
            <person name="Darby A."/>
            <person name="Ramaprasad A."/>
            <person name="Xia D."/>
            <person name="Echaide I.E."/>
            <person name="Farber M."/>
            <person name="Gahlot S."/>
            <person name="Gamble J."/>
            <person name="Gupta D."/>
            <person name="Gupta Y."/>
            <person name="Jackson L."/>
            <person name="Malandrin L."/>
            <person name="Malas T.B."/>
            <person name="Moussa E."/>
            <person name="Nair M."/>
            <person name="Reid A.J."/>
            <person name="Sanders M."/>
            <person name="Sharma J."/>
            <person name="Tracey A."/>
            <person name="Quail M.A."/>
            <person name="Weir W."/>
            <person name="Wastling J.M."/>
            <person name="Hall N."/>
            <person name="Willadsen P."/>
            <person name="Lingelbach K."/>
            <person name="Shiels B."/>
            <person name="Tait A."/>
            <person name="Berriman M."/>
            <person name="Allred D.R."/>
            <person name="Pain A."/>
        </authorList>
    </citation>
    <scope>NUCLEOTIDE SEQUENCE</scope>
    <source>
        <strain evidence="11">1802A</strain>
    </source>
</reference>
<dbReference type="Pfam" id="PF03074">
    <property type="entry name" value="GCS"/>
    <property type="match status" value="1"/>
</dbReference>
<evidence type="ECO:0000313" key="11">
    <source>
        <dbReference type="EMBL" id="KAK1940218.1"/>
    </source>
</evidence>
<dbReference type="PANTHER" id="PTHR11164:SF0">
    <property type="entry name" value="GLUTAMATE--CYSTEINE LIGASE CATALYTIC SUBUNIT"/>
    <property type="match status" value="1"/>
</dbReference>